<organism evidence="10 11">
    <name type="scientific">Ferrimonas pelagia</name>
    <dbReference type="NCBI Taxonomy" id="1177826"/>
    <lineage>
        <taxon>Bacteria</taxon>
        <taxon>Pseudomonadati</taxon>
        <taxon>Pseudomonadota</taxon>
        <taxon>Gammaproteobacteria</taxon>
        <taxon>Alteromonadales</taxon>
        <taxon>Ferrimonadaceae</taxon>
        <taxon>Ferrimonas</taxon>
    </lineage>
</organism>
<evidence type="ECO:0000256" key="6">
    <source>
        <dbReference type="PROSITE-ProRule" id="PRU00169"/>
    </source>
</evidence>
<evidence type="ECO:0000313" key="10">
    <source>
        <dbReference type="EMBL" id="GAA4898659.1"/>
    </source>
</evidence>
<evidence type="ECO:0000256" key="2">
    <source>
        <dbReference type="ARBA" id="ARBA00023012"/>
    </source>
</evidence>
<evidence type="ECO:0000259" key="8">
    <source>
        <dbReference type="PROSITE" id="PS50110"/>
    </source>
</evidence>
<dbReference type="SMART" id="SM00862">
    <property type="entry name" value="Trans_reg_C"/>
    <property type="match status" value="1"/>
</dbReference>
<dbReference type="PROSITE" id="PS51755">
    <property type="entry name" value="OMPR_PHOB"/>
    <property type="match status" value="1"/>
</dbReference>
<dbReference type="InterPro" id="IPR036388">
    <property type="entry name" value="WH-like_DNA-bd_sf"/>
</dbReference>
<gene>
    <name evidence="10" type="primary">cprR_1</name>
    <name evidence="10" type="ORF">GCM10023333_35120</name>
</gene>
<dbReference type="Gene3D" id="3.40.50.2300">
    <property type="match status" value="1"/>
</dbReference>
<evidence type="ECO:0000256" key="1">
    <source>
        <dbReference type="ARBA" id="ARBA00022553"/>
    </source>
</evidence>
<feature type="domain" description="Response regulatory" evidence="8">
    <location>
        <begin position="2"/>
        <end position="116"/>
    </location>
</feature>
<keyword evidence="1 6" id="KW-0597">Phosphoprotein</keyword>
<dbReference type="InterPro" id="IPR001789">
    <property type="entry name" value="Sig_transdc_resp-reg_receiver"/>
</dbReference>
<dbReference type="CDD" id="cd00383">
    <property type="entry name" value="trans_reg_C"/>
    <property type="match status" value="1"/>
</dbReference>
<accession>A0ABP9FCW1</accession>
<keyword evidence="4 7" id="KW-0238">DNA-binding</keyword>
<dbReference type="SUPFAM" id="SSF46894">
    <property type="entry name" value="C-terminal effector domain of the bipartite response regulators"/>
    <property type="match status" value="1"/>
</dbReference>
<evidence type="ECO:0000256" key="5">
    <source>
        <dbReference type="ARBA" id="ARBA00023163"/>
    </source>
</evidence>
<evidence type="ECO:0000256" key="7">
    <source>
        <dbReference type="PROSITE-ProRule" id="PRU01091"/>
    </source>
</evidence>
<dbReference type="InterPro" id="IPR001867">
    <property type="entry name" value="OmpR/PhoB-type_DNA-bd"/>
</dbReference>
<dbReference type="CDD" id="cd17624">
    <property type="entry name" value="REC_OmpR_PmrA-like"/>
    <property type="match status" value="1"/>
</dbReference>
<dbReference type="InterPro" id="IPR016032">
    <property type="entry name" value="Sig_transdc_resp-reg_C-effctor"/>
</dbReference>
<dbReference type="EMBL" id="BAABJZ010000100">
    <property type="protein sequence ID" value="GAA4898659.1"/>
    <property type="molecule type" value="Genomic_DNA"/>
</dbReference>
<dbReference type="PROSITE" id="PS50110">
    <property type="entry name" value="RESPONSE_REGULATORY"/>
    <property type="match status" value="1"/>
</dbReference>
<evidence type="ECO:0000256" key="3">
    <source>
        <dbReference type="ARBA" id="ARBA00023015"/>
    </source>
</evidence>
<dbReference type="Gene3D" id="1.10.10.10">
    <property type="entry name" value="Winged helix-like DNA-binding domain superfamily/Winged helix DNA-binding domain"/>
    <property type="match status" value="1"/>
</dbReference>
<keyword evidence="11" id="KW-1185">Reference proteome</keyword>
<feature type="modified residue" description="4-aspartylphosphate" evidence="6">
    <location>
        <position position="51"/>
    </location>
</feature>
<dbReference type="Proteomes" id="UP001499988">
    <property type="component" value="Unassembled WGS sequence"/>
</dbReference>
<dbReference type="Pfam" id="PF00486">
    <property type="entry name" value="Trans_reg_C"/>
    <property type="match status" value="1"/>
</dbReference>
<feature type="DNA-binding region" description="OmpR/PhoB-type" evidence="7">
    <location>
        <begin position="123"/>
        <end position="220"/>
    </location>
</feature>
<dbReference type="RefSeq" id="WP_345336773.1">
    <property type="nucleotide sequence ID" value="NZ_BAABJZ010000100.1"/>
</dbReference>
<dbReference type="Gene3D" id="6.10.250.690">
    <property type="match status" value="1"/>
</dbReference>
<comment type="caution">
    <text evidence="10">The sequence shown here is derived from an EMBL/GenBank/DDBJ whole genome shotgun (WGS) entry which is preliminary data.</text>
</comment>
<dbReference type="SMART" id="SM00448">
    <property type="entry name" value="REC"/>
    <property type="match status" value="1"/>
</dbReference>
<dbReference type="PANTHER" id="PTHR48111">
    <property type="entry name" value="REGULATOR OF RPOS"/>
    <property type="match status" value="1"/>
</dbReference>
<keyword evidence="3" id="KW-0805">Transcription regulation</keyword>
<feature type="domain" description="OmpR/PhoB-type" evidence="9">
    <location>
        <begin position="123"/>
        <end position="220"/>
    </location>
</feature>
<dbReference type="InterPro" id="IPR039420">
    <property type="entry name" value="WalR-like"/>
</dbReference>
<evidence type="ECO:0000313" key="11">
    <source>
        <dbReference type="Proteomes" id="UP001499988"/>
    </source>
</evidence>
<keyword evidence="5" id="KW-0804">Transcription</keyword>
<evidence type="ECO:0000259" key="9">
    <source>
        <dbReference type="PROSITE" id="PS51755"/>
    </source>
</evidence>
<keyword evidence="2" id="KW-0902">Two-component regulatory system</keyword>
<name>A0ABP9FCW1_9GAMM</name>
<dbReference type="InterPro" id="IPR011006">
    <property type="entry name" value="CheY-like_superfamily"/>
</dbReference>
<sequence length="222" mass="24381">MSVLLVEDERNLADAIVDYLALEGIPCDYADNGVMALELLCQHPYQMVILDINLPRLDGVTVCQRLRVAGERIPILFLTAKDTLEDKLAGFDAGGDDYLIKPFAMAELIARVKALSGRLSPQARRLQVADLSLDLNLHQARRGQRELALSPTGLALLEQLLRAAPAPVSKAALIDAIWGAEGDDNNSLKVHIHKLRKAIDRPEEVPLLRTIKSHGYAIKAPE</sequence>
<proteinExistence type="predicted"/>
<dbReference type="SUPFAM" id="SSF52172">
    <property type="entry name" value="CheY-like"/>
    <property type="match status" value="1"/>
</dbReference>
<dbReference type="PANTHER" id="PTHR48111:SF22">
    <property type="entry name" value="REGULATOR OF RPOS"/>
    <property type="match status" value="1"/>
</dbReference>
<dbReference type="Pfam" id="PF00072">
    <property type="entry name" value="Response_reg"/>
    <property type="match status" value="1"/>
</dbReference>
<evidence type="ECO:0000256" key="4">
    <source>
        <dbReference type="ARBA" id="ARBA00023125"/>
    </source>
</evidence>
<reference evidence="11" key="1">
    <citation type="journal article" date="2019" name="Int. J. Syst. Evol. Microbiol.">
        <title>The Global Catalogue of Microorganisms (GCM) 10K type strain sequencing project: providing services to taxonomists for standard genome sequencing and annotation.</title>
        <authorList>
            <consortium name="The Broad Institute Genomics Platform"/>
            <consortium name="The Broad Institute Genome Sequencing Center for Infectious Disease"/>
            <person name="Wu L."/>
            <person name="Ma J."/>
        </authorList>
    </citation>
    <scope>NUCLEOTIDE SEQUENCE [LARGE SCALE GENOMIC DNA]</scope>
    <source>
        <strain evidence="11">JCM 18401</strain>
    </source>
</reference>
<protein>
    <submittedName>
        <fullName evidence="10">Cationic peptide response regulator transcription factor CprR</fullName>
    </submittedName>
</protein>